<dbReference type="EMBL" id="QMFB01000011">
    <property type="protein sequence ID" value="RAV19705.1"/>
    <property type="molecule type" value="Genomic_DNA"/>
</dbReference>
<dbReference type="InterPro" id="IPR016181">
    <property type="entry name" value="Acyl_CoA_acyltransferase"/>
</dbReference>
<protein>
    <recommendedName>
        <fullName evidence="3">N-acetyltransferase domain-containing protein</fullName>
    </recommendedName>
</protein>
<dbReference type="PANTHER" id="PTHR43420">
    <property type="entry name" value="ACETYLTRANSFERASE"/>
    <property type="match status" value="1"/>
</dbReference>
<evidence type="ECO:0000256" key="2">
    <source>
        <dbReference type="ARBA" id="ARBA00023315"/>
    </source>
</evidence>
<organism evidence="4 5">
    <name type="scientific">Paenibacillus contaminans</name>
    <dbReference type="NCBI Taxonomy" id="450362"/>
    <lineage>
        <taxon>Bacteria</taxon>
        <taxon>Bacillati</taxon>
        <taxon>Bacillota</taxon>
        <taxon>Bacilli</taxon>
        <taxon>Bacillales</taxon>
        <taxon>Paenibacillaceae</taxon>
        <taxon>Paenibacillus</taxon>
    </lineage>
</organism>
<feature type="domain" description="N-acetyltransferase" evidence="3">
    <location>
        <begin position="9"/>
        <end position="166"/>
    </location>
</feature>
<gene>
    <name evidence="4" type="ORF">DQG23_19840</name>
</gene>
<dbReference type="PROSITE" id="PS51186">
    <property type="entry name" value="GNAT"/>
    <property type="match status" value="1"/>
</dbReference>
<keyword evidence="2" id="KW-0012">Acyltransferase</keyword>
<dbReference type="InterPro" id="IPR050680">
    <property type="entry name" value="YpeA/RimI_acetyltransf"/>
</dbReference>
<evidence type="ECO:0000256" key="1">
    <source>
        <dbReference type="ARBA" id="ARBA00022679"/>
    </source>
</evidence>
<comment type="caution">
    <text evidence="4">The sequence shown here is derived from an EMBL/GenBank/DDBJ whole genome shotgun (WGS) entry which is preliminary data.</text>
</comment>
<dbReference type="Pfam" id="PF00583">
    <property type="entry name" value="Acetyltransf_1"/>
    <property type="match status" value="1"/>
</dbReference>
<dbReference type="AlphaFoldDB" id="A0A329MIR7"/>
<proteinExistence type="predicted"/>
<evidence type="ECO:0000259" key="3">
    <source>
        <dbReference type="PROSITE" id="PS51186"/>
    </source>
</evidence>
<accession>A0A329MIR7</accession>
<keyword evidence="1" id="KW-0808">Transferase</keyword>
<dbReference type="InterPro" id="IPR000182">
    <property type="entry name" value="GNAT_dom"/>
</dbReference>
<sequence>MTTADNSKVEIRSLADCTFNQAVELWNLGFSGYYSDMSTTLEKFIPRLGQESIRPGLSVAAFVDGEPAGFVLIALKRVGGIDLAWNGGTGVSPKHRGKGLAKRLMKEAATIMRDSGAAKGLLEVVQHNAGAIAAYESAGFQIRDGLIGAKRTGPFPEDILEASHVKSYPIGNVKPHQIAKLPFFREETAWSSAWFNHPEADGVLVFDQNGDVGAYAIAKRRYGEDGKLLSITLLQCAADPAHPERKQLLHAALTAVFSPFEEDCMRMTDNTSTSDPALTEWLEAARFETVYTQYLMIAELK</sequence>
<keyword evidence="5" id="KW-1185">Reference proteome</keyword>
<evidence type="ECO:0000313" key="5">
    <source>
        <dbReference type="Proteomes" id="UP000250369"/>
    </source>
</evidence>
<name>A0A329MIR7_9BACL</name>
<reference evidence="4 5" key="1">
    <citation type="journal article" date="2009" name="Int. J. Syst. Evol. Microbiol.">
        <title>Paenibacillus contaminans sp. nov., isolated from a contaminated laboratory plate.</title>
        <authorList>
            <person name="Chou J.H."/>
            <person name="Lee J.H."/>
            <person name="Lin M.C."/>
            <person name="Chang P.S."/>
            <person name="Arun A.B."/>
            <person name="Young C.C."/>
            <person name="Chen W.M."/>
        </authorList>
    </citation>
    <scope>NUCLEOTIDE SEQUENCE [LARGE SCALE GENOMIC DNA]</scope>
    <source>
        <strain evidence="4 5">CKOBP-6</strain>
    </source>
</reference>
<dbReference type="Proteomes" id="UP000250369">
    <property type="component" value="Unassembled WGS sequence"/>
</dbReference>
<evidence type="ECO:0000313" key="4">
    <source>
        <dbReference type="EMBL" id="RAV19705.1"/>
    </source>
</evidence>
<dbReference type="GO" id="GO:0016747">
    <property type="term" value="F:acyltransferase activity, transferring groups other than amino-acyl groups"/>
    <property type="evidence" value="ECO:0007669"/>
    <property type="project" value="InterPro"/>
</dbReference>
<dbReference type="RefSeq" id="WP_113032610.1">
    <property type="nucleotide sequence ID" value="NZ_QMFB01000011.1"/>
</dbReference>
<dbReference type="SUPFAM" id="SSF55729">
    <property type="entry name" value="Acyl-CoA N-acyltransferases (Nat)"/>
    <property type="match status" value="1"/>
</dbReference>
<dbReference type="CDD" id="cd04301">
    <property type="entry name" value="NAT_SF"/>
    <property type="match status" value="1"/>
</dbReference>
<dbReference type="Gene3D" id="3.40.630.30">
    <property type="match status" value="1"/>
</dbReference>
<dbReference type="OrthoDB" id="4228396at2"/>